<accession>A0A371ERF9</accession>
<gene>
    <name evidence="1" type="ORF">CR513_52336</name>
</gene>
<dbReference type="AlphaFoldDB" id="A0A371ERF9"/>
<dbReference type="PANTHER" id="PTHR33067">
    <property type="entry name" value="RNA-DIRECTED DNA POLYMERASE-RELATED"/>
    <property type="match status" value="1"/>
</dbReference>
<evidence type="ECO:0000313" key="2">
    <source>
        <dbReference type="Proteomes" id="UP000257109"/>
    </source>
</evidence>
<sequence length="241" mass="27323">MTIKLINISFVQPLGILEDVLVQVNELIFPTDFYVLDMEDKRSRKGSTLILGRPFLMTSRIKIDVHARTLSMEFGDHLVQFNIFEAMKHPIEDHSLFCIDLINELVEENLQLNTNNDDTLDFVGDTDIFDCLGYVTAKVDCNELREVRDLSNSENGITDLADLGPTTNSRLKLISSKLRSKWDGPFVITHVFPYDVVEVKDENTNNTFQVSFSLISQIKGFSIESAPTLVPSQPDPDQLRP</sequence>
<evidence type="ECO:0008006" key="3">
    <source>
        <dbReference type="Google" id="ProtNLM"/>
    </source>
</evidence>
<proteinExistence type="predicted"/>
<organism evidence="1 2">
    <name type="scientific">Mucuna pruriens</name>
    <name type="common">Velvet bean</name>
    <name type="synonym">Dolichos pruriens</name>
    <dbReference type="NCBI Taxonomy" id="157652"/>
    <lineage>
        <taxon>Eukaryota</taxon>
        <taxon>Viridiplantae</taxon>
        <taxon>Streptophyta</taxon>
        <taxon>Embryophyta</taxon>
        <taxon>Tracheophyta</taxon>
        <taxon>Spermatophyta</taxon>
        <taxon>Magnoliopsida</taxon>
        <taxon>eudicotyledons</taxon>
        <taxon>Gunneridae</taxon>
        <taxon>Pentapetalae</taxon>
        <taxon>rosids</taxon>
        <taxon>fabids</taxon>
        <taxon>Fabales</taxon>
        <taxon>Fabaceae</taxon>
        <taxon>Papilionoideae</taxon>
        <taxon>50 kb inversion clade</taxon>
        <taxon>NPAAA clade</taxon>
        <taxon>indigoferoid/millettioid clade</taxon>
        <taxon>Phaseoleae</taxon>
        <taxon>Mucuna</taxon>
    </lineage>
</organism>
<dbReference type="EMBL" id="QJKJ01012444">
    <property type="protein sequence ID" value="RDX68645.1"/>
    <property type="molecule type" value="Genomic_DNA"/>
</dbReference>
<feature type="non-terminal residue" evidence="1">
    <location>
        <position position="1"/>
    </location>
</feature>
<comment type="caution">
    <text evidence="1">The sequence shown here is derived from an EMBL/GenBank/DDBJ whole genome shotgun (WGS) entry which is preliminary data.</text>
</comment>
<keyword evidence="2" id="KW-1185">Reference proteome</keyword>
<reference evidence="1" key="1">
    <citation type="submission" date="2018-05" db="EMBL/GenBank/DDBJ databases">
        <title>Draft genome of Mucuna pruriens seed.</title>
        <authorList>
            <person name="Nnadi N.E."/>
            <person name="Vos R."/>
            <person name="Hasami M.H."/>
            <person name="Devisetty U.K."/>
            <person name="Aguiy J.C."/>
        </authorList>
    </citation>
    <scope>NUCLEOTIDE SEQUENCE [LARGE SCALE GENOMIC DNA]</scope>
    <source>
        <strain evidence="1">JCA_2017</strain>
    </source>
</reference>
<dbReference type="Gene3D" id="2.40.70.10">
    <property type="entry name" value="Acid Proteases"/>
    <property type="match status" value="1"/>
</dbReference>
<dbReference type="OrthoDB" id="1424255at2759"/>
<feature type="non-terminal residue" evidence="1">
    <location>
        <position position="241"/>
    </location>
</feature>
<dbReference type="PANTHER" id="PTHR33067:SF15">
    <property type="entry name" value="RNA-DIRECTED DNA POLYMERASE"/>
    <property type="match status" value="1"/>
</dbReference>
<name>A0A371ERF9_MUCPR</name>
<dbReference type="InterPro" id="IPR021109">
    <property type="entry name" value="Peptidase_aspartic_dom_sf"/>
</dbReference>
<dbReference type="Proteomes" id="UP000257109">
    <property type="component" value="Unassembled WGS sequence"/>
</dbReference>
<evidence type="ECO:0000313" key="1">
    <source>
        <dbReference type="EMBL" id="RDX68645.1"/>
    </source>
</evidence>
<protein>
    <recommendedName>
        <fullName evidence="3">Reverse transcriptase domain-containing protein</fullName>
    </recommendedName>
</protein>